<dbReference type="EMBL" id="CAJVPT010016275">
    <property type="protein sequence ID" value="CAG8617775.1"/>
    <property type="molecule type" value="Genomic_DNA"/>
</dbReference>
<gene>
    <name evidence="1" type="ORF">ACOLOM_LOCUS7225</name>
</gene>
<protein>
    <submittedName>
        <fullName evidence="1">996_t:CDS:1</fullName>
    </submittedName>
</protein>
<name>A0ACA9MXB5_9GLOM</name>
<organism evidence="1 2">
    <name type="scientific">Acaulospora colombiana</name>
    <dbReference type="NCBI Taxonomy" id="27376"/>
    <lineage>
        <taxon>Eukaryota</taxon>
        <taxon>Fungi</taxon>
        <taxon>Fungi incertae sedis</taxon>
        <taxon>Mucoromycota</taxon>
        <taxon>Glomeromycotina</taxon>
        <taxon>Glomeromycetes</taxon>
        <taxon>Diversisporales</taxon>
        <taxon>Acaulosporaceae</taxon>
        <taxon>Acaulospora</taxon>
    </lineage>
</organism>
<keyword evidence="2" id="KW-1185">Reference proteome</keyword>
<dbReference type="Proteomes" id="UP000789525">
    <property type="component" value="Unassembled WGS sequence"/>
</dbReference>
<reference evidence="1" key="1">
    <citation type="submission" date="2021-06" db="EMBL/GenBank/DDBJ databases">
        <authorList>
            <person name="Kallberg Y."/>
            <person name="Tangrot J."/>
            <person name="Rosling A."/>
        </authorList>
    </citation>
    <scope>NUCLEOTIDE SEQUENCE</scope>
    <source>
        <strain evidence="1">CL356</strain>
    </source>
</reference>
<evidence type="ECO:0000313" key="2">
    <source>
        <dbReference type="Proteomes" id="UP000789525"/>
    </source>
</evidence>
<accession>A0ACA9MXB5</accession>
<proteinExistence type="predicted"/>
<sequence length="132" mass="14743">MAIFISTEGSSGGFPLAMDPEPSLGDQAEGVVRPAVKECTQSGPRSRGEKPGLWNDKDDEKNASKLDARGFLKAGHRLVFFTKGSSGDVKFWQNRAQHTILWSRRTFLHTLRLSRGRRRGGMDEIGRRDVQE</sequence>
<evidence type="ECO:0000313" key="1">
    <source>
        <dbReference type="EMBL" id="CAG8617775.1"/>
    </source>
</evidence>
<comment type="caution">
    <text evidence="1">The sequence shown here is derived from an EMBL/GenBank/DDBJ whole genome shotgun (WGS) entry which is preliminary data.</text>
</comment>